<dbReference type="RefSeq" id="WP_105041987.1">
    <property type="nucleotide sequence ID" value="NZ_MQWA01000001.1"/>
</dbReference>
<organism evidence="3 4">
    <name type="scientific">Rubritalea profundi</name>
    <dbReference type="NCBI Taxonomy" id="1658618"/>
    <lineage>
        <taxon>Bacteria</taxon>
        <taxon>Pseudomonadati</taxon>
        <taxon>Verrucomicrobiota</taxon>
        <taxon>Verrucomicrobiia</taxon>
        <taxon>Verrucomicrobiales</taxon>
        <taxon>Rubritaleaceae</taxon>
        <taxon>Rubritalea</taxon>
    </lineage>
</organism>
<comment type="caution">
    <text evidence="3">The sequence shown here is derived from an EMBL/GenBank/DDBJ whole genome shotgun (WGS) entry which is preliminary data.</text>
</comment>
<protein>
    <recommendedName>
        <fullName evidence="2">LysM domain-containing protein</fullName>
    </recommendedName>
</protein>
<evidence type="ECO:0000313" key="4">
    <source>
        <dbReference type="Proteomes" id="UP000239907"/>
    </source>
</evidence>
<dbReference type="PROSITE" id="PS51257">
    <property type="entry name" value="PROKAR_LIPOPROTEIN"/>
    <property type="match status" value="1"/>
</dbReference>
<dbReference type="SUPFAM" id="SSF54106">
    <property type="entry name" value="LysM domain"/>
    <property type="match status" value="1"/>
</dbReference>
<evidence type="ECO:0000313" key="3">
    <source>
        <dbReference type="EMBL" id="PQJ27500.1"/>
    </source>
</evidence>
<dbReference type="EMBL" id="MQWA01000001">
    <property type="protein sequence ID" value="PQJ27500.1"/>
    <property type="molecule type" value="Genomic_DNA"/>
</dbReference>
<evidence type="ECO:0000259" key="2">
    <source>
        <dbReference type="PROSITE" id="PS51782"/>
    </source>
</evidence>
<dbReference type="Pfam" id="PF01476">
    <property type="entry name" value="LysM"/>
    <property type="match status" value="1"/>
</dbReference>
<accession>A0A2S7TYU8</accession>
<keyword evidence="4" id="KW-1185">Reference proteome</keyword>
<reference evidence="3 4" key="1">
    <citation type="submission" date="2016-12" db="EMBL/GenBank/DDBJ databases">
        <title>Study of bacterial adaptation to deep sea.</title>
        <authorList>
            <person name="Song J."/>
            <person name="Yoshizawa S."/>
            <person name="Kogure K."/>
        </authorList>
    </citation>
    <scope>NUCLEOTIDE SEQUENCE [LARGE SCALE GENOMIC DNA]</scope>
    <source>
        <strain evidence="3 4">SAORIC-165</strain>
    </source>
</reference>
<feature type="region of interest" description="Disordered" evidence="1">
    <location>
        <begin position="40"/>
        <end position="64"/>
    </location>
</feature>
<dbReference type="PROSITE" id="PS51782">
    <property type="entry name" value="LYSM"/>
    <property type="match status" value="1"/>
</dbReference>
<sequence length="146" mass="14672">MKNIILSIVSIASAALVSCNNQTGNPYGAPAANQAAAQGANPYAVPQSNGETGNNAPYQALPGVGNTLPPAQAPAYGNNSYTPPIPAAPGVAAPAAGSTLPHTVVKGDSLWKLARDYDTTVEAIRAANGISGNNIQLGQTIQIPNN</sequence>
<dbReference type="AlphaFoldDB" id="A0A2S7TYU8"/>
<feature type="compositionally biased region" description="Polar residues" evidence="1">
    <location>
        <begin position="46"/>
        <end position="57"/>
    </location>
</feature>
<proteinExistence type="predicted"/>
<dbReference type="InterPro" id="IPR036779">
    <property type="entry name" value="LysM_dom_sf"/>
</dbReference>
<gene>
    <name evidence="3" type="ORF">BSZ32_02645</name>
</gene>
<evidence type="ECO:0000256" key="1">
    <source>
        <dbReference type="SAM" id="MobiDB-lite"/>
    </source>
</evidence>
<dbReference type="CDD" id="cd00118">
    <property type="entry name" value="LysM"/>
    <property type="match status" value="1"/>
</dbReference>
<name>A0A2S7TYU8_9BACT</name>
<dbReference type="PANTHER" id="PTHR33734:SF22">
    <property type="entry name" value="MEMBRANE-BOUND LYTIC MUREIN TRANSGLYCOSYLASE D"/>
    <property type="match status" value="1"/>
</dbReference>
<dbReference type="PANTHER" id="PTHR33734">
    <property type="entry name" value="LYSM DOMAIN-CONTAINING GPI-ANCHORED PROTEIN 2"/>
    <property type="match status" value="1"/>
</dbReference>
<dbReference type="Proteomes" id="UP000239907">
    <property type="component" value="Unassembled WGS sequence"/>
</dbReference>
<dbReference type="Gene3D" id="3.10.350.10">
    <property type="entry name" value="LysM domain"/>
    <property type="match status" value="1"/>
</dbReference>
<dbReference type="SMART" id="SM00257">
    <property type="entry name" value="LysM"/>
    <property type="match status" value="1"/>
</dbReference>
<feature type="domain" description="LysM" evidence="2">
    <location>
        <begin position="100"/>
        <end position="143"/>
    </location>
</feature>
<dbReference type="InterPro" id="IPR018392">
    <property type="entry name" value="LysM"/>
</dbReference>
<dbReference type="OrthoDB" id="9783944at2"/>